<dbReference type="Pfam" id="PF13673">
    <property type="entry name" value="Acetyltransf_10"/>
    <property type="match status" value="1"/>
</dbReference>
<keyword evidence="3" id="KW-1185">Reference proteome</keyword>
<dbReference type="GO" id="GO:0016747">
    <property type="term" value="F:acyltransferase activity, transferring groups other than amino-acyl groups"/>
    <property type="evidence" value="ECO:0007669"/>
    <property type="project" value="InterPro"/>
</dbReference>
<sequence length="134" mass="15631">MMIKLIKASDTWQIRHEVMWPDQPLEFVQLEEDELGFHLGFFIQGKLVSIVSCFISDNAMQFRKLATLKEFQGQGIASELLKYIFELAEKKDVKRVWCNARCGKKSFYEKLGMTDTFKTFTKAGQEFTIMEICL</sequence>
<dbReference type="RefSeq" id="WP_110304858.1">
    <property type="nucleotide sequence ID" value="NZ_QJHK01000001.1"/>
</dbReference>
<evidence type="ECO:0000259" key="1">
    <source>
        <dbReference type="PROSITE" id="PS51186"/>
    </source>
</evidence>
<dbReference type="Gene3D" id="3.40.630.30">
    <property type="match status" value="1"/>
</dbReference>
<gene>
    <name evidence="2" type="ORF">DMB65_01270</name>
</gene>
<keyword evidence="2" id="KW-0808">Transferase</keyword>
<evidence type="ECO:0000313" key="2">
    <source>
        <dbReference type="EMBL" id="PXY42682.1"/>
    </source>
</evidence>
<dbReference type="Proteomes" id="UP000247903">
    <property type="component" value="Unassembled WGS sequence"/>
</dbReference>
<protein>
    <submittedName>
        <fullName evidence="2">GNAT family N-acetyltransferase</fullName>
    </submittedName>
</protein>
<organism evidence="2 3">
    <name type="scientific">Flavobacterium cheongpyeongense</name>
    <dbReference type="NCBI Taxonomy" id="2212651"/>
    <lineage>
        <taxon>Bacteria</taxon>
        <taxon>Pseudomonadati</taxon>
        <taxon>Bacteroidota</taxon>
        <taxon>Flavobacteriia</taxon>
        <taxon>Flavobacteriales</taxon>
        <taxon>Flavobacteriaceae</taxon>
        <taxon>Flavobacterium</taxon>
    </lineage>
</organism>
<dbReference type="CDD" id="cd04301">
    <property type="entry name" value="NAT_SF"/>
    <property type="match status" value="1"/>
</dbReference>
<name>A0A2V4BVM3_9FLAO</name>
<dbReference type="AlphaFoldDB" id="A0A2V4BVM3"/>
<reference evidence="2 3" key="1">
    <citation type="submission" date="2018-05" db="EMBL/GenBank/DDBJ databases">
        <title>Flavobacterium sp. strain IMCC34759, incomplete genome.</title>
        <authorList>
            <person name="Joung Y."/>
            <person name="Cho J."/>
        </authorList>
    </citation>
    <scope>NUCLEOTIDE SEQUENCE [LARGE SCALE GENOMIC DNA]</scope>
    <source>
        <strain evidence="2 3">IMCC34759</strain>
    </source>
</reference>
<dbReference type="InterPro" id="IPR016181">
    <property type="entry name" value="Acyl_CoA_acyltransferase"/>
</dbReference>
<dbReference type="OrthoDB" id="1178186at2"/>
<evidence type="ECO:0000313" key="3">
    <source>
        <dbReference type="Proteomes" id="UP000247903"/>
    </source>
</evidence>
<proteinExistence type="predicted"/>
<dbReference type="InterPro" id="IPR000182">
    <property type="entry name" value="GNAT_dom"/>
</dbReference>
<comment type="caution">
    <text evidence="2">The sequence shown here is derived from an EMBL/GenBank/DDBJ whole genome shotgun (WGS) entry which is preliminary data.</text>
</comment>
<dbReference type="PROSITE" id="PS51186">
    <property type="entry name" value="GNAT"/>
    <property type="match status" value="1"/>
</dbReference>
<feature type="domain" description="N-acetyltransferase" evidence="1">
    <location>
        <begin position="1"/>
        <end position="134"/>
    </location>
</feature>
<dbReference type="EMBL" id="QJHK01000001">
    <property type="protein sequence ID" value="PXY42682.1"/>
    <property type="molecule type" value="Genomic_DNA"/>
</dbReference>
<accession>A0A2V4BVM3</accession>
<dbReference type="SUPFAM" id="SSF55729">
    <property type="entry name" value="Acyl-CoA N-acyltransferases (Nat)"/>
    <property type="match status" value="1"/>
</dbReference>